<feature type="domain" description="HTH araC/xylS-type" evidence="4">
    <location>
        <begin position="14"/>
        <end position="113"/>
    </location>
</feature>
<keyword evidence="2" id="KW-0238">DNA-binding</keyword>
<reference evidence="5 6" key="1">
    <citation type="submission" date="2017-08" db="EMBL/GenBank/DDBJ databases">
        <title>Comparative genomics of bacteria isolated from necrotic lesions of AOD affected trees.</title>
        <authorList>
            <person name="Doonan J."/>
            <person name="Denman S."/>
            <person name="McDonald J.E."/>
        </authorList>
    </citation>
    <scope>NUCLEOTIDE SEQUENCE [LARGE SCALE GENOMIC DNA]</scope>
    <source>
        <strain evidence="5 6">477</strain>
    </source>
</reference>
<dbReference type="PANTHER" id="PTHR40055:SF1">
    <property type="entry name" value="TRANSCRIPTIONAL REGULATOR YGIV-RELATED"/>
    <property type="match status" value="1"/>
</dbReference>
<dbReference type="Gene3D" id="3.20.80.10">
    <property type="entry name" value="Regulatory factor, effector binding domain"/>
    <property type="match status" value="1"/>
</dbReference>
<proteinExistence type="predicted"/>
<dbReference type="InterPro" id="IPR020449">
    <property type="entry name" value="Tscrpt_reg_AraC-type_HTH"/>
</dbReference>
<evidence type="ECO:0000256" key="1">
    <source>
        <dbReference type="ARBA" id="ARBA00023015"/>
    </source>
</evidence>
<dbReference type="SUPFAM" id="SSF55136">
    <property type="entry name" value="Probable bacterial effector-binding domain"/>
    <property type="match status" value="1"/>
</dbReference>
<dbReference type="Pfam" id="PF06445">
    <property type="entry name" value="GyrI-like"/>
    <property type="match status" value="1"/>
</dbReference>
<dbReference type="AlphaFoldDB" id="A0AAD0SFP4"/>
<dbReference type="SUPFAM" id="SSF46689">
    <property type="entry name" value="Homeodomain-like"/>
    <property type="match status" value="2"/>
</dbReference>
<dbReference type="InterPro" id="IPR009057">
    <property type="entry name" value="Homeodomain-like_sf"/>
</dbReference>
<sequence length="291" mass="33529">MFDDKTDHYTQRFKRVLDYIDRHLDDALLLESLSEVAHFSPFHFHRQFSCYCGMPPGRYIQMMRLKRASYRLVFNPLESITDIAFDAGFQHTESFSRAFRHRFGLSPTKFRQQPTWIDWHQRLATTQRVRMYTLQSQVKIVHFPATPVAMLTHRGPSERTNETATRFVEWRKTSGLSPVGSSQTYGVAPDDPISTPTADFRFNICGSVVAPVDEDNPFGVVNALIPAGRCAVVRHCGSHDALSDGARELYGKWLPQSGEELRDYPLFFHYLNFAHEVAEHELITDIYLPLK</sequence>
<organism evidence="5 6">
    <name type="scientific">Lonsdalea britannica</name>
    <dbReference type="NCBI Taxonomy" id="1082704"/>
    <lineage>
        <taxon>Bacteria</taxon>
        <taxon>Pseudomonadati</taxon>
        <taxon>Pseudomonadota</taxon>
        <taxon>Gammaproteobacteria</taxon>
        <taxon>Enterobacterales</taxon>
        <taxon>Pectobacteriaceae</taxon>
        <taxon>Lonsdalea</taxon>
    </lineage>
</organism>
<evidence type="ECO:0000313" key="6">
    <source>
        <dbReference type="Proteomes" id="UP000263881"/>
    </source>
</evidence>
<dbReference type="InterPro" id="IPR018062">
    <property type="entry name" value="HTH_AraC-typ_CS"/>
</dbReference>
<dbReference type="EMBL" id="CP023009">
    <property type="protein sequence ID" value="AXW86972.1"/>
    <property type="molecule type" value="Genomic_DNA"/>
</dbReference>
<keyword evidence="1" id="KW-0805">Transcription regulation</keyword>
<dbReference type="Proteomes" id="UP000263881">
    <property type="component" value="Chromosome"/>
</dbReference>
<dbReference type="GO" id="GO:0043565">
    <property type="term" value="F:sequence-specific DNA binding"/>
    <property type="evidence" value="ECO:0007669"/>
    <property type="project" value="InterPro"/>
</dbReference>
<dbReference type="InterPro" id="IPR018060">
    <property type="entry name" value="HTH_AraC"/>
</dbReference>
<dbReference type="PANTHER" id="PTHR40055">
    <property type="entry name" value="TRANSCRIPTIONAL REGULATOR YGIV-RELATED"/>
    <property type="match status" value="1"/>
</dbReference>
<evidence type="ECO:0000256" key="2">
    <source>
        <dbReference type="ARBA" id="ARBA00023125"/>
    </source>
</evidence>
<dbReference type="InterPro" id="IPR010499">
    <property type="entry name" value="AraC_E-bd"/>
</dbReference>
<dbReference type="InterPro" id="IPR029442">
    <property type="entry name" value="GyrI-like"/>
</dbReference>
<keyword evidence="3" id="KW-0804">Transcription</keyword>
<dbReference type="SMART" id="SM00342">
    <property type="entry name" value="HTH_ARAC"/>
    <property type="match status" value="1"/>
</dbReference>
<dbReference type="InterPro" id="IPR011256">
    <property type="entry name" value="Reg_factor_effector_dom_sf"/>
</dbReference>
<dbReference type="RefSeq" id="WP_118894869.1">
    <property type="nucleotide sequence ID" value="NZ_CP023009.1"/>
</dbReference>
<dbReference type="InterPro" id="IPR050908">
    <property type="entry name" value="SmbC-like"/>
</dbReference>
<dbReference type="KEGG" id="lbq:CKQ53_08245"/>
<dbReference type="PROSITE" id="PS00041">
    <property type="entry name" value="HTH_ARAC_FAMILY_1"/>
    <property type="match status" value="1"/>
</dbReference>
<accession>A0AAD0SFP4</accession>
<dbReference type="Pfam" id="PF12833">
    <property type="entry name" value="HTH_18"/>
    <property type="match status" value="1"/>
</dbReference>
<protein>
    <submittedName>
        <fullName evidence="5">AraC family transcriptional regulator</fullName>
    </submittedName>
</protein>
<keyword evidence="6" id="KW-1185">Reference proteome</keyword>
<dbReference type="SMART" id="SM00871">
    <property type="entry name" value="AraC_E_bind"/>
    <property type="match status" value="1"/>
</dbReference>
<evidence type="ECO:0000256" key="3">
    <source>
        <dbReference type="ARBA" id="ARBA00023163"/>
    </source>
</evidence>
<name>A0AAD0SFP4_9GAMM</name>
<dbReference type="Gene3D" id="1.10.10.60">
    <property type="entry name" value="Homeodomain-like"/>
    <property type="match status" value="2"/>
</dbReference>
<evidence type="ECO:0000313" key="5">
    <source>
        <dbReference type="EMBL" id="AXW86972.1"/>
    </source>
</evidence>
<gene>
    <name evidence="5" type="ORF">CKQ53_08245</name>
</gene>
<dbReference type="PROSITE" id="PS01124">
    <property type="entry name" value="HTH_ARAC_FAMILY_2"/>
    <property type="match status" value="1"/>
</dbReference>
<dbReference type="GO" id="GO:0003700">
    <property type="term" value="F:DNA-binding transcription factor activity"/>
    <property type="evidence" value="ECO:0007669"/>
    <property type="project" value="InterPro"/>
</dbReference>
<dbReference type="PRINTS" id="PR00032">
    <property type="entry name" value="HTHARAC"/>
</dbReference>
<evidence type="ECO:0000259" key="4">
    <source>
        <dbReference type="PROSITE" id="PS01124"/>
    </source>
</evidence>